<name>A0AAW4FN48_9HYPH</name>
<evidence type="ECO:0000313" key="1">
    <source>
        <dbReference type="EMBL" id="MBM3092949.1"/>
    </source>
</evidence>
<gene>
    <name evidence="1" type="ORF">GFB56_19395</name>
</gene>
<reference evidence="1 2" key="1">
    <citation type="submission" date="2020-01" db="EMBL/GenBank/DDBJ databases">
        <title>Draft genome assembly of Ensifer adhaerens T173.</title>
        <authorList>
            <person name="Craig J.E."/>
            <person name="Stinchcombe J.R."/>
        </authorList>
    </citation>
    <scope>NUCLEOTIDE SEQUENCE [LARGE SCALE GENOMIC DNA]</scope>
    <source>
        <strain evidence="1 2">T173</strain>
    </source>
</reference>
<protein>
    <submittedName>
        <fullName evidence="1">Uncharacterized protein</fullName>
    </submittedName>
</protein>
<dbReference type="RefSeq" id="WP_057216445.1">
    <property type="nucleotide sequence ID" value="NZ_CP083374.1"/>
</dbReference>
<accession>A0AAW4FN48</accession>
<organism evidence="1 2">
    <name type="scientific">Ensifer canadensis</name>
    <dbReference type="NCBI Taxonomy" id="555315"/>
    <lineage>
        <taxon>Bacteria</taxon>
        <taxon>Pseudomonadati</taxon>
        <taxon>Pseudomonadota</taxon>
        <taxon>Alphaproteobacteria</taxon>
        <taxon>Hyphomicrobiales</taxon>
        <taxon>Rhizobiaceae</taxon>
        <taxon>Sinorhizobium/Ensifer group</taxon>
        <taxon>Ensifer</taxon>
    </lineage>
</organism>
<keyword evidence="2" id="KW-1185">Reference proteome</keyword>
<proteinExistence type="predicted"/>
<evidence type="ECO:0000313" key="2">
    <source>
        <dbReference type="Proteomes" id="UP000744980"/>
    </source>
</evidence>
<dbReference type="Proteomes" id="UP000744980">
    <property type="component" value="Unassembled WGS sequence"/>
</dbReference>
<sequence length="305" mass="32664">MIALTKIRELDISPADAGIGPLHLSAASGLVCLDSIICVIADDELHLGVFSLINGKPGHLIRLFDGVLPESKAARKRQKPDLEALARLPAFRNFPHGALLAFGSGSRPNRRRGVLLGLGPDVEMLMPPRTVDLSPILVPLNEEFSEVNIEGAVVVGDELRLFQRGNKSQADNAIIRFPLSTVLDALQAGSVEAIKPSSIRRLDLGVLHGVPFSFTDAAVLGNGDMVFSAVAEDTEDAFRDGPCIGAAIGIADNNGNLRSVRRLERPHKIEGIHARSDGSRLDLLLVTDADNPEIPSVLFSTTMEI</sequence>
<dbReference type="Pfam" id="PF22000">
    <property type="entry name" value="DUF6929"/>
    <property type="match status" value="1"/>
</dbReference>
<comment type="caution">
    <text evidence="1">The sequence shown here is derived from an EMBL/GenBank/DDBJ whole genome shotgun (WGS) entry which is preliminary data.</text>
</comment>
<dbReference type="EMBL" id="WXFA01000012">
    <property type="protein sequence ID" value="MBM3092949.1"/>
    <property type="molecule type" value="Genomic_DNA"/>
</dbReference>
<dbReference type="InterPro" id="IPR053851">
    <property type="entry name" value="DUF6929"/>
</dbReference>
<dbReference type="AlphaFoldDB" id="A0AAW4FN48"/>